<name>A0A0D2JTZ6_9BACT</name>
<proteinExistence type="inferred from homology"/>
<dbReference type="STRING" id="1429043.X474_16150"/>
<dbReference type="InterPro" id="IPR050703">
    <property type="entry name" value="Flavin_MAO"/>
</dbReference>
<reference evidence="3 4" key="1">
    <citation type="submission" date="2013-11" db="EMBL/GenBank/DDBJ databases">
        <title>Metagenomic analysis of a methanogenic consortium involved in long chain n-alkane degradation.</title>
        <authorList>
            <person name="Davidova I.A."/>
            <person name="Callaghan A.V."/>
            <person name="Wawrik B."/>
            <person name="Pruitt S."/>
            <person name="Marks C."/>
            <person name="Duncan K.E."/>
            <person name="Suflita J.M."/>
        </authorList>
    </citation>
    <scope>NUCLEOTIDE SEQUENCE [LARGE SCALE GENOMIC DNA]</scope>
    <source>
        <strain evidence="3 4">SPR</strain>
    </source>
</reference>
<evidence type="ECO:0000259" key="2">
    <source>
        <dbReference type="Pfam" id="PF01593"/>
    </source>
</evidence>
<accession>A0A0D2JTZ6</accession>
<evidence type="ECO:0000313" key="4">
    <source>
        <dbReference type="Proteomes" id="UP000032233"/>
    </source>
</evidence>
<dbReference type="RefSeq" id="WP_044349912.1">
    <property type="nucleotide sequence ID" value="NZ_AZAC01000020.1"/>
</dbReference>
<feature type="domain" description="Amine oxidase" evidence="2">
    <location>
        <begin position="109"/>
        <end position="355"/>
    </location>
</feature>
<dbReference type="Gene3D" id="3.50.50.60">
    <property type="entry name" value="FAD/NAD(P)-binding domain"/>
    <property type="match status" value="2"/>
</dbReference>
<dbReference type="InterPro" id="IPR036188">
    <property type="entry name" value="FAD/NAD-bd_sf"/>
</dbReference>
<dbReference type="OrthoDB" id="9794630at2"/>
<evidence type="ECO:0000313" key="3">
    <source>
        <dbReference type="EMBL" id="KIX12960.1"/>
    </source>
</evidence>
<comment type="caution">
    <text evidence="3">The sequence shown here is derived from an EMBL/GenBank/DDBJ whole genome shotgun (WGS) entry which is preliminary data.</text>
</comment>
<dbReference type="Proteomes" id="UP000032233">
    <property type="component" value="Unassembled WGS sequence"/>
</dbReference>
<sequence length="365" mass="40600">MHDKIIDTVIIGAGISGIYAASLLEEKGESYYVLEARDRVGGRILSPDYEGYCTDLGPSWYWPEINPRVTRLIHDLGLTGYRQYDTGYGRYQTSTGIVKTVSGFPTEPQSWRVNGGMISLVKGLEQKVPQEKILLNHPVCEIEKKEDHALISVGVLGEEPRCQFKASRIFLALPPRLAASTILFTPDLSHQLTQAMLRTNTWMAGHAKFFAVYEQADWRKAGLSGQAFSERGPMSELHDAANSTETIFGLTGFVGVPAFYRKDKEKVIEAILEQLELLYGEGAGKPAKVFYKDWAYENFTATEIDQRAAHEHPLYMPPRGRNYMWGGMVVFMGTETSQEMGGYIEGALDSAEKAVHQAFALAQAG</sequence>
<dbReference type="PATRIC" id="fig|1429043.3.peg.3418"/>
<gene>
    <name evidence="3" type="ORF">X474_16150</name>
</gene>
<evidence type="ECO:0000256" key="1">
    <source>
        <dbReference type="ARBA" id="ARBA00005995"/>
    </source>
</evidence>
<dbReference type="InParanoid" id="A0A0D2JTZ6"/>
<dbReference type="GO" id="GO:0016491">
    <property type="term" value="F:oxidoreductase activity"/>
    <property type="evidence" value="ECO:0007669"/>
    <property type="project" value="InterPro"/>
</dbReference>
<organism evidence="3 4">
    <name type="scientific">Dethiosulfatarculus sandiegensis</name>
    <dbReference type="NCBI Taxonomy" id="1429043"/>
    <lineage>
        <taxon>Bacteria</taxon>
        <taxon>Pseudomonadati</taxon>
        <taxon>Thermodesulfobacteriota</taxon>
        <taxon>Desulfarculia</taxon>
        <taxon>Desulfarculales</taxon>
        <taxon>Desulfarculaceae</taxon>
        <taxon>Dethiosulfatarculus</taxon>
    </lineage>
</organism>
<dbReference type="PANTHER" id="PTHR43563">
    <property type="entry name" value="AMINE OXIDASE"/>
    <property type="match status" value="1"/>
</dbReference>
<dbReference type="AlphaFoldDB" id="A0A0D2JTZ6"/>
<keyword evidence="4" id="KW-1185">Reference proteome</keyword>
<protein>
    <submittedName>
        <fullName evidence="3">Amine oxidase</fullName>
    </submittedName>
</protein>
<dbReference type="SUPFAM" id="SSF51905">
    <property type="entry name" value="FAD/NAD(P)-binding domain"/>
    <property type="match status" value="1"/>
</dbReference>
<dbReference type="PANTHER" id="PTHR43563:SF1">
    <property type="entry name" value="AMINE OXIDASE [FLAVIN-CONTAINING] B"/>
    <property type="match status" value="1"/>
</dbReference>
<comment type="similarity">
    <text evidence="1">Belongs to the flavin monoamine oxidase family.</text>
</comment>
<dbReference type="Pfam" id="PF01593">
    <property type="entry name" value="Amino_oxidase"/>
    <property type="match status" value="1"/>
</dbReference>
<dbReference type="Pfam" id="PF13450">
    <property type="entry name" value="NAD_binding_8"/>
    <property type="match status" value="1"/>
</dbReference>
<dbReference type="InterPro" id="IPR002937">
    <property type="entry name" value="Amino_oxidase"/>
</dbReference>
<dbReference type="SUPFAM" id="SSF54373">
    <property type="entry name" value="FAD-linked reductases, C-terminal domain"/>
    <property type="match status" value="1"/>
</dbReference>
<dbReference type="EMBL" id="AZAC01000020">
    <property type="protein sequence ID" value="KIX12960.1"/>
    <property type="molecule type" value="Genomic_DNA"/>
</dbReference>